<evidence type="ECO:0000313" key="3">
    <source>
        <dbReference type="Proteomes" id="UP000228886"/>
    </source>
</evidence>
<organism evidence="2 3">
    <name type="scientific">bacterium (Candidatus Ratteibacteria) CG01_land_8_20_14_3_00_40_19</name>
    <dbReference type="NCBI Taxonomy" id="2014290"/>
    <lineage>
        <taxon>Bacteria</taxon>
        <taxon>Candidatus Ratteibacteria</taxon>
    </lineage>
</organism>
<protein>
    <recommendedName>
        <fullName evidence="1">Peptidase C39-like domain-containing protein</fullName>
    </recommendedName>
</protein>
<evidence type="ECO:0000313" key="2">
    <source>
        <dbReference type="EMBL" id="PIV64578.1"/>
    </source>
</evidence>
<comment type="caution">
    <text evidence="2">The sequence shown here is derived from an EMBL/GenBank/DDBJ whole genome shotgun (WGS) entry which is preliminary data.</text>
</comment>
<sequence length="427" mass="49032">MKKTLVVGIISIFIISYLFAQEESAPKFYFKIDPAEPEFWQNSSEDFSQRFWKQSSITDKGFNLLSYESKFLFTPDKSIEDLSVHGVELRFNSSGFLVAVYINILNEGDFFPYEGENQKLDFNSKIKQQLLFAQLEKEFKRAYLARQKAIVRWLDRNYGSHSESFGKFSSDLGSECYQTWTTKGTTFNLYSVKDTYIRLELLPREKKFKSSKERTNLSKQKHSIKDNVEHLANGDIIIRNIPLVEQGSKGYCAVATAEMVLRYFGCEVSNTQLATLAGYSQGEVGAGLINALSKVVTGKAKLNFRVEPIFIQTTAGERLSQGEPFIVLRYFDRQRDFQISSYTEAVAGDATIPPMKITRKELMYFQRMKMGMGHASIVVGFNKERDEFLLSESWNVYSALKRFQAKELEETCYGVLIFHPTSPYINR</sequence>
<dbReference type="InterPro" id="IPR039564">
    <property type="entry name" value="Peptidase_C39-like"/>
</dbReference>
<dbReference type="Gene3D" id="3.90.70.10">
    <property type="entry name" value="Cysteine proteinases"/>
    <property type="match status" value="1"/>
</dbReference>
<accession>A0A2M7EA46</accession>
<name>A0A2M7EA46_9BACT</name>
<dbReference type="Pfam" id="PF13529">
    <property type="entry name" value="Peptidase_C39_2"/>
    <property type="match status" value="1"/>
</dbReference>
<dbReference type="AlphaFoldDB" id="A0A2M7EA46"/>
<dbReference type="EMBL" id="PETL01000074">
    <property type="protein sequence ID" value="PIV64578.1"/>
    <property type="molecule type" value="Genomic_DNA"/>
</dbReference>
<feature type="domain" description="Peptidase C39-like" evidence="1">
    <location>
        <begin position="240"/>
        <end position="393"/>
    </location>
</feature>
<reference evidence="3" key="1">
    <citation type="submission" date="2017-09" db="EMBL/GenBank/DDBJ databases">
        <title>Depth-based differentiation of microbial function through sediment-hosted aquifers and enrichment of novel symbionts in the deep terrestrial subsurface.</title>
        <authorList>
            <person name="Probst A.J."/>
            <person name="Ladd B."/>
            <person name="Jarett J.K."/>
            <person name="Geller-Mcgrath D.E."/>
            <person name="Sieber C.M.K."/>
            <person name="Emerson J.B."/>
            <person name="Anantharaman K."/>
            <person name="Thomas B.C."/>
            <person name="Malmstrom R."/>
            <person name="Stieglmeier M."/>
            <person name="Klingl A."/>
            <person name="Woyke T."/>
            <person name="Ryan C.M."/>
            <person name="Banfield J.F."/>
        </authorList>
    </citation>
    <scope>NUCLEOTIDE SEQUENCE [LARGE SCALE GENOMIC DNA]</scope>
</reference>
<dbReference type="Proteomes" id="UP000228886">
    <property type="component" value="Unassembled WGS sequence"/>
</dbReference>
<evidence type="ECO:0000259" key="1">
    <source>
        <dbReference type="Pfam" id="PF13529"/>
    </source>
</evidence>
<proteinExistence type="predicted"/>
<gene>
    <name evidence="2" type="ORF">COS11_01430</name>
</gene>